<proteinExistence type="predicted"/>
<dbReference type="EMBL" id="PQXF01000013">
    <property type="protein sequence ID" value="PXF60698.1"/>
    <property type="molecule type" value="Genomic_DNA"/>
</dbReference>
<reference evidence="1" key="1">
    <citation type="submission" date="2018-01" db="EMBL/GenBank/DDBJ databases">
        <authorList>
            <person name="Krukenberg V."/>
        </authorList>
    </citation>
    <scope>NUCLEOTIDE SEQUENCE</scope>
    <source>
        <strain evidence="1">E20ANME2</strain>
    </source>
</reference>
<sequence length="467" mass="51640">MTPLVLLTLLILTCTGFAAASDCIDCHSEITPKIVEDFKSGAMGDDFDCARCHGSAHNSADNVNLVKMPTHETCGACHAEQDSQYMGGKHSLAWTAFQVMPTTKDQPKELMEGQKGCGGCHKMGAKDETGWDEYHYGVVGCDNCHTRHSFSVEEARRPEACMTCHQGFDHAQWEMYSTSKHGVIYLTEGDDWDWSAPLSEAKASYTGPTCQMCHMPDGDHNVITSWGFLGVRVEEPNEEWADDRATVLKSYGVLDADGNATARFDLIGPAKLARLTMDEWNASREEMITVCGDCHSEEFARISLEEGDQMLREADRVYAESVEIVAALHRDGILPKPDYIDELPSYPYPDVLRFYDQSTSIEEDLWVMWMKYRMRCFQSAFHTNADQEQWYGWGPLKETAVAIKSEDRSLRAEAELAEAVGAGGTKEATGTTRAAESEAGAANAPGFGATFLVAALVTLSVLMRRRG</sequence>
<dbReference type="Proteomes" id="UP000248329">
    <property type="component" value="Unassembled WGS sequence"/>
</dbReference>
<protein>
    <submittedName>
        <fullName evidence="1">Cytochrome C</fullName>
    </submittedName>
</protein>
<evidence type="ECO:0000313" key="1">
    <source>
        <dbReference type="EMBL" id="PXF60698.1"/>
    </source>
</evidence>
<accession>A0AC61L2N7</accession>
<name>A0AC61L2N7_9EURY</name>
<evidence type="ECO:0000313" key="2">
    <source>
        <dbReference type="Proteomes" id="UP000248329"/>
    </source>
</evidence>
<gene>
    <name evidence="1" type="ORF">C4B59_08260</name>
</gene>
<organism evidence="1 2">
    <name type="scientific">Candidatus Methanogaster sp</name>
    <dbReference type="NCBI Taxonomy" id="3386292"/>
    <lineage>
        <taxon>Archaea</taxon>
        <taxon>Methanobacteriati</taxon>
        <taxon>Methanobacteriota</taxon>
        <taxon>Stenosarchaea group</taxon>
        <taxon>Methanomicrobia</taxon>
        <taxon>Methanosarcinales</taxon>
        <taxon>ANME-2 cluster</taxon>
        <taxon>Candidatus Methanogasteraceae</taxon>
        <taxon>Candidatus Methanogaster</taxon>
    </lineage>
</organism>
<comment type="caution">
    <text evidence="1">The sequence shown here is derived from an EMBL/GenBank/DDBJ whole genome shotgun (WGS) entry which is preliminary data.</text>
</comment>